<organism evidence="2 3">
    <name type="scientific">Ramularia collo-cygni</name>
    <dbReference type="NCBI Taxonomy" id="112498"/>
    <lineage>
        <taxon>Eukaryota</taxon>
        <taxon>Fungi</taxon>
        <taxon>Dikarya</taxon>
        <taxon>Ascomycota</taxon>
        <taxon>Pezizomycotina</taxon>
        <taxon>Dothideomycetes</taxon>
        <taxon>Dothideomycetidae</taxon>
        <taxon>Mycosphaerellales</taxon>
        <taxon>Mycosphaerellaceae</taxon>
        <taxon>Ramularia</taxon>
    </lineage>
</organism>
<dbReference type="OrthoDB" id="47059at2759"/>
<dbReference type="RefSeq" id="XP_023625706.1">
    <property type="nucleotide sequence ID" value="XM_023769938.1"/>
</dbReference>
<evidence type="ECO:0000313" key="3">
    <source>
        <dbReference type="Proteomes" id="UP000225277"/>
    </source>
</evidence>
<dbReference type="EMBL" id="FJUY01000006">
    <property type="protein sequence ID" value="CZT18816.1"/>
    <property type="molecule type" value="Genomic_DNA"/>
</dbReference>
<evidence type="ECO:0000256" key="1">
    <source>
        <dbReference type="SAM" id="MobiDB-lite"/>
    </source>
</evidence>
<dbReference type="GeneID" id="35599833"/>
<keyword evidence="3" id="KW-1185">Reference proteome</keyword>
<name>A0A2D3V5J4_9PEZI</name>
<gene>
    <name evidence="2" type="ORF">RCC_04660</name>
</gene>
<feature type="compositionally biased region" description="Low complexity" evidence="1">
    <location>
        <begin position="74"/>
        <end position="96"/>
    </location>
</feature>
<feature type="region of interest" description="Disordered" evidence="1">
    <location>
        <begin position="74"/>
        <end position="97"/>
    </location>
</feature>
<dbReference type="Proteomes" id="UP000225277">
    <property type="component" value="Unassembled WGS sequence"/>
</dbReference>
<accession>A0A2D3V5J4</accession>
<feature type="compositionally biased region" description="Low complexity" evidence="1">
    <location>
        <begin position="28"/>
        <end position="44"/>
    </location>
</feature>
<proteinExistence type="predicted"/>
<dbReference type="AlphaFoldDB" id="A0A2D3V5J4"/>
<feature type="region of interest" description="Disordered" evidence="1">
    <location>
        <begin position="27"/>
        <end position="54"/>
    </location>
</feature>
<protein>
    <submittedName>
        <fullName evidence="2">Uncharacterized protein</fullName>
    </submittedName>
</protein>
<evidence type="ECO:0000313" key="2">
    <source>
        <dbReference type="EMBL" id="CZT18816.1"/>
    </source>
</evidence>
<reference evidence="2 3" key="1">
    <citation type="submission" date="2016-03" db="EMBL/GenBank/DDBJ databases">
        <authorList>
            <person name="Ploux O."/>
        </authorList>
    </citation>
    <scope>NUCLEOTIDE SEQUENCE [LARGE SCALE GENOMIC DNA]</scope>
    <source>
        <strain evidence="2 3">URUG2</strain>
    </source>
</reference>
<sequence length="223" mass="23566">MRDPNLPVYQPSSILALRLQLAEVSLQANRNTSSSSSSSTTASSRPKKSPSQTMATLQNLSKTSTVVLFTPVLTPSTSSSTKKSTSSSTSSSLSPSIDPFETLGRSLASHHPRIRHVPYIPSVGFTSTHSAFLHEASAIIIVLCEASHNKSTSLGQQLSFAEAALSATTCSGGDILPPILVQCGSGFGEVEGRIIREFEIVIKCAWLGEDVAKGIAGKMFGRK</sequence>